<name>A0ACC4E236_PURLI</name>
<dbReference type="EMBL" id="JBGNUJ010000003">
    <property type="protein sequence ID" value="KAL3961583.1"/>
    <property type="molecule type" value="Genomic_DNA"/>
</dbReference>
<accession>A0ACC4E236</accession>
<evidence type="ECO:0000313" key="1">
    <source>
        <dbReference type="EMBL" id="KAL3961583.1"/>
    </source>
</evidence>
<gene>
    <name evidence="1" type="ORF">ACCO45_003106</name>
</gene>
<protein>
    <submittedName>
        <fullName evidence="1">Uncharacterized protein</fullName>
    </submittedName>
</protein>
<comment type="caution">
    <text evidence="1">The sequence shown here is derived from an EMBL/GenBank/DDBJ whole genome shotgun (WGS) entry which is preliminary data.</text>
</comment>
<keyword evidence="2" id="KW-1185">Reference proteome</keyword>
<reference evidence="1" key="1">
    <citation type="submission" date="2024-12" db="EMBL/GenBank/DDBJ databases">
        <title>Comparative genomics and development of molecular markers within Purpureocillium lilacinum and among Purpureocillium species.</title>
        <authorList>
            <person name="Yeh Z.-Y."/>
            <person name="Ni N.-T."/>
            <person name="Lo P.-H."/>
            <person name="Mushyakhwo K."/>
            <person name="Lin C.-F."/>
            <person name="Nai Y.-S."/>
        </authorList>
    </citation>
    <scope>NUCLEOTIDE SEQUENCE</scope>
    <source>
        <strain evidence="1">NCHU-NPUST-175</strain>
    </source>
</reference>
<proteinExistence type="predicted"/>
<organism evidence="1 2">
    <name type="scientific">Purpureocillium lilacinum</name>
    <name type="common">Paecilomyces lilacinus</name>
    <dbReference type="NCBI Taxonomy" id="33203"/>
    <lineage>
        <taxon>Eukaryota</taxon>
        <taxon>Fungi</taxon>
        <taxon>Dikarya</taxon>
        <taxon>Ascomycota</taxon>
        <taxon>Pezizomycotina</taxon>
        <taxon>Sordariomycetes</taxon>
        <taxon>Hypocreomycetidae</taxon>
        <taxon>Hypocreales</taxon>
        <taxon>Ophiocordycipitaceae</taxon>
        <taxon>Purpureocillium</taxon>
    </lineage>
</organism>
<evidence type="ECO:0000313" key="2">
    <source>
        <dbReference type="Proteomes" id="UP001638806"/>
    </source>
</evidence>
<dbReference type="Proteomes" id="UP001638806">
    <property type="component" value="Unassembled WGS sequence"/>
</dbReference>
<sequence>MLRRLLAFAVPCAALADSRSPLPRRPTTSSARDRDVRTRRHVALSRRQRPTVPCRHTPCPTSLGAAFKDICCQNGQTCALDANNSPACCPSGAVCTGTAPASAPTGGATAPVSYVENPYFSFPYAPTTFSNSASCAAATRACSSNYNACVTGLQGSGGYGVTINVPGGGGTTVAGAGSNLGASATPLCSSLSSKACAKLDATKCDSYGKGSGASLVGHPPRCFFLWVSASSVCWRRRQVGCGRDARESVY</sequence>